<evidence type="ECO:0000313" key="8">
    <source>
        <dbReference type="EMBL" id="MBC5997170.1"/>
    </source>
</evidence>
<evidence type="ECO:0000313" key="9">
    <source>
        <dbReference type="Proteomes" id="UP000609849"/>
    </source>
</evidence>
<protein>
    <submittedName>
        <fullName evidence="8">Citrate:H+ symporter</fullName>
    </submittedName>
</protein>
<feature type="transmembrane region" description="Helical" evidence="6">
    <location>
        <begin position="289"/>
        <end position="312"/>
    </location>
</feature>
<dbReference type="PANTHER" id="PTHR33451:SF3">
    <property type="entry name" value="MALATE-2H(+)_NA(+)-LACTATE ANTIPORTER"/>
    <property type="match status" value="1"/>
</dbReference>
<reference evidence="8 9" key="1">
    <citation type="submission" date="2020-08" db="EMBL/GenBank/DDBJ databases">
        <authorList>
            <person name="Liu C."/>
            <person name="Sun Q."/>
        </authorList>
    </citation>
    <scope>NUCLEOTIDE SEQUENCE [LARGE SCALE GENOMIC DNA]</scope>
    <source>
        <strain evidence="8 9">NSJ-18</strain>
    </source>
</reference>
<accession>A0ABR7JQI2</accession>
<dbReference type="RefSeq" id="WP_153924581.1">
    <property type="nucleotide sequence ID" value="NZ_JACRWE010000004.1"/>
</dbReference>
<keyword evidence="3 6" id="KW-0812">Transmembrane</keyword>
<comment type="caution">
    <text evidence="8">The sequence shown here is derived from an EMBL/GenBank/DDBJ whole genome shotgun (WGS) entry which is preliminary data.</text>
</comment>
<feature type="transmembrane region" description="Helical" evidence="6">
    <location>
        <begin position="139"/>
        <end position="157"/>
    </location>
</feature>
<dbReference type="PANTHER" id="PTHR33451">
    <property type="entry name" value="MALATE-2H(+)/NA(+)-LACTATE ANTIPORTER"/>
    <property type="match status" value="1"/>
</dbReference>
<evidence type="ECO:0000256" key="3">
    <source>
        <dbReference type="ARBA" id="ARBA00022692"/>
    </source>
</evidence>
<dbReference type="NCBIfam" id="TIGR00784">
    <property type="entry name" value="citMHS"/>
    <property type="match status" value="1"/>
</dbReference>
<feature type="transmembrane region" description="Helical" evidence="6">
    <location>
        <begin position="177"/>
        <end position="199"/>
    </location>
</feature>
<dbReference type="Proteomes" id="UP000609849">
    <property type="component" value="Unassembled WGS sequence"/>
</dbReference>
<proteinExistence type="predicted"/>
<feature type="transmembrane region" description="Helical" evidence="6">
    <location>
        <begin position="355"/>
        <end position="376"/>
    </location>
</feature>
<organism evidence="8 9">
    <name type="scientific">Romboutsia faecis</name>
    <dbReference type="NCBI Taxonomy" id="2764597"/>
    <lineage>
        <taxon>Bacteria</taxon>
        <taxon>Bacillati</taxon>
        <taxon>Bacillota</taxon>
        <taxon>Clostridia</taxon>
        <taxon>Peptostreptococcales</taxon>
        <taxon>Peptostreptococcaceae</taxon>
        <taxon>Romboutsia</taxon>
    </lineage>
</organism>
<evidence type="ECO:0000256" key="6">
    <source>
        <dbReference type="SAM" id="Phobius"/>
    </source>
</evidence>
<keyword evidence="2" id="KW-0813">Transport</keyword>
<feature type="transmembrane region" description="Helical" evidence="6">
    <location>
        <begin position="91"/>
        <end position="108"/>
    </location>
</feature>
<feature type="transmembrane region" description="Helical" evidence="6">
    <location>
        <begin position="114"/>
        <end position="130"/>
    </location>
</feature>
<evidence type="ECO:0000256" key="4">
    <source>
        <dbReference type="ARBA" id="ARBA00022989"/>
    </source>
</evidence>
<dbReference type="InterPro" id="IPR004680">
    <property type="entry name" value="Cit_transptr-like_dom"/>
</dbReference>
<feature type="transmembrane region" description="Helical" evidence="6">
    <location>
        <begin position="418"/>
        <end position="438"/>
    </location>
</feature>
<keyword evidence="5 6" id="KW-0472">Membrane</keyword>
<evidence type="ECO:0000259" key="7">
    <source>
        <dbReference type="Pfam" id="PF03600"/>
    </source>
</evidence>
<feature type="domain" description="Citrate transporter-like" evidence="7">
    <location>
        <begin position="25"/>
        <end position="385"/>
    </location>
</feature>
<dbReference type="Pfam" id="PF03600">
    <property type="entry name" value="CitMHS"/>
    <property type="match status" value="1"/>
</dbReference>
<feature type="transmembrane region" description="Helical" evidence="6">
    <location>
        <begin position="388"/>
        <end position="406"/>
    </location>
</feature>
<dbReference type="EMBL" id="JACRWE010000004">
    <property type="protein sequence ID" value="MBC5997170.1"/>
    <property type="molecule type" value="Genomic_DNA"/>
</dbReference>
<keyword evidence="4 6" id="KW-1133">Transmembrane helix</keyword>
<comment type="subcellular location">
    <subcellularLocation>
        <location evidence="1">Membrane</location>
        <topology evidence="1">Multi-pass membrane protein</topology>
    </subcellularLocation>
</comment>
<dbReference type="InterPro" id="IPR014738">
    <property type="entry name" value="Citrate_transporter"/>
</dbReference>
<feature type="transmembrane region" description="Helical" evidence="6">
    <location>
        <begin position="324"/>
        <end position="349"/>
    </location>
</feature>
<gene>
    <name evidence="8" type="ORF">H8923_10385</name>
</gene>
<feature type="transmembrane region" description="Helical" evidence="6">
    <location>
        <begin position="21"/>
        <end position="41"/>
    </location>
</feature>
<dbReference type="InterPro" id="IPR052180">
    <property type="entry name" value="NhaC_Na-H+_Antiporter"/>
</dbReference>
<feature type="transmembrane region" description="Helical" evidence="6">
    <location>
        <begin position="61"/>
        <end position="84"/>
    </location>
</feature>
<feature type="transmembrane region" description="Helical" evidence="6">
    <location>
        <begin position="244"/>
        <end position="277"/>
    </location>
</feature>
<evidence type="ECO:0000256" key="2">
    <source>
        <dbReference type="ARBA" id="ARBA00022448"/>
    </source>
</evidence>
<name>A0ABR7JQI2_9FIRM</name>
<keyword evidence="9" id="KW-1185">Reference proteome</keyword>
<sequence length="440" mass="46609">MLSIIGYVMLLSMIYLLLKGKSSPIVLFISLPILAGLLGGFSPVEIGEFAAAGLEKTTSNAVLFIFSITYFGIMNDAGMFDILIDKLVKKAGNSVVAITVVTAIIGIIGHLDGATATTVLVTIPAMLPLYKKLNIRPQVLLLIVAAAMGVMNLLPWGGPTARTAVVLGIEANELWKVLIPIQIVGVFTTVGLAVILGSIEKKRGAGFDSSKLSNENNLATAELAATMTADELSLKRPKLSWFNILLTGCVIGVLVADIMPAYIVFMAALSIAIIVNYPNKKDQESRIKAHAPAALLISATMLASGVFVGVLGESGMLDAMAKTLLSLIPSFLAPFIHLIMGVVALPIGMFLGTDAYFYGLLPLVIEVAQTYGITAMNVALTMILGKNVALLISPLVPATFLATGLADVELKDHIKFCFGWLFAISLIMLAFGIVFRIVSI</sequence>
<evidence type="ECO:0000256" key="5">
    <source>
        <dbReference type="ARBA" id="ARBA00023136"/>
    </source>
</evidence>
<evidence type="ECO:0000256" key="1">
    <source>
        <dbReference type="ARBA" id="ARBA00004141"/>
    </source>
</evidence>